<dbReference type="EMBL" id="LABX01000034">
    <property type="protein sequence ID" value="KMO39225.1"/>
    <property type="molecule type" value="Genomic_DNA"/>
</dbReference>
<feature type="compositionally biased region" description="Basic and acidic residues" evidence="1">
    <location>
        <begin position="113"/>
        <end position="136"/>
    </location>
</feature>
<gene>
    <name evidence="2" type="ORF">VP06_04935</name>
</gene>
<feature type="compositionally biased region" description="Basic and acidic residues" evidence="1">
    <location>
        <begin position="92"/>
        <end position="101"/>
    </location>
</feature>
<feature type="compositionally biased region" description="Low complexity" evidence="1">
    <location>
        <begin position="81"/>
        <end position="91"/>
    </location>
</feature>
<dbReference type="AlphaFoldDB" id="A0A0J6SVB7"/>
<dbReference type="PATRIC" id="fig|270351.6.peg.5051"/>
<protein>
    <submittedName>
        <fullName evidence="2">Uncharacterized protein</fullName>
    </submittedName>
</protein>
<name>A0A0J6SVB7_9HYPH</name>
<comment type="caution">
    <text evidence="2">The sequence shown here is derived from an EMBL/GenBank/DDBJ whole genome shotgun (WGS) entry which is preliminary data.</text>
</comment>
<evidence type="ECO:0000313" key="3">
    <source>
        <dbReference type="Proteomes" id="UP000035929"/>
    </source>
</evidence>
<evidence type="ECO:0000256" key="1">
    <source>
        <dbReference type="SAM" id="MobiDB-lite"/>
    </source>
</evidence>
<evidence type="ECO:0000313" key="2">
    <source>
        <dbReference type="EMBL" id="KMO39225.1"/>
    </source>
</evidence>
<reference evidence="2 3" key="1">
    <citation type="submission" date="2015-03" db="EMBL/GenBank/DDBJ databases">
        <title>Genome sequencing of Methylobacterium aquaticum DSM16371 type strain.</title>
        <authorList>
            <person name="Chaudhry V."/>
            <person name="Patil P.B."/>
        </authorList>
    </citation>
    <scope>NUCLEOTIDE SEQUENCE [LARGE SCALE GENOMIC DNA]</scope>
    <source>
        <strain evidence="2 3">DSM 16371</strain>
    </source>
</reference>
<feature type="compositionally biased region" description="Basic and acidic residues" evidence="1">
    <location>
        <begin position="55"/>
        <end position="65"/>
    </location>
</feature>
<feature type="region of interest" description="Disordered" evidence="1">
    <location>
        <begin position="45"/>
        <end position="136"/>
    </location>
</feature>
<organism evidence="2 3">
    <name type="scientific">Methylobacterium aquaticum</name>
    <dbReference type="NCBI Taxonomy" id="270351"/>
    <lineage>
        <taxon>Bacteria</taxon>
        <taxon>Pseudomonadati</taxon>
        <taxon>Pseudomonadota</taxon>
        <taxon>Alphaproteobacteria</taxon>
        <taxon>Hyphomicrobiales</taxon>
        <taxon>Methylobacteriaceae</taxon>
        <taxon>Methylobacterium</taxon>
    </lineage>
</organism>
<accession>A0A0J6SVB7</accession>
<dbReference type="Proteomes" id="UP000035929">
    <property type="component" value="Unassembled WGS sequence"/>
</dbReference>
<proteinExistence type="predicted"/>
<sequence length="136" mass="14871">MGRHPPGDLGPEVLFHERQGEIEPGRDAGCRPKWTVEEADGIRLDPHLRVAGGQHLRDRPVRRDPPSVQEAGLPEQESSTADRAIAPAAPDRIPEPREQLGSDRSLLHPGGAGHEESVEWRARIVGGDEVRQQAPS</sequence>